<evidence type="ECO:0000256" key="2">
    <source>
        <dbReference type="ARBA" id="ARBA00022692"/>
    </source>
</evidence>
<evidence type="ECO:0000256" key="1">
    <source>
        <dbReference type="ARBA" id="ARBA00004127"/>
    </source>
</evidence>
<feature type="transmembrane region" description="Helical" evidence="5">
    <location>
        <begin position="215"/>
        <end position="236"/>
    </location>
</feature>
<dbReference type="GO" id="GO:0005384">
    <property type="term" value="F:manganese ion transmembrane transporter activity"/>
    <property type="evidence" value="ECO:0007669"/>
    <property type="project" value="InterPro"/>
</dbReference>
<dbReference type="Pfam" id="PF01988">
    <property type="entry name" value="VIT1"/>
    <property type="match status" value="1"/>
</dbReference>
<evidence type="ECO:0000313" key="7">
    <source>
        <dbReference type="Proteomes" id="UP000216246"/>
    </source>
</evidence>
<sequence>MSSTSHPAEPHIGSVSSKLNWLRAGVLGANDGIVSTAGIVVGVAAATTLRAPILTAGSAGLVAGAVSMALGEYVSVSTQRDTEKALLRQERRELRDDPAAELDELATLYEAKGLTPATARTVAEELTDQNPLLAHAEVELGINPEELTNPWQAASSSALSFASGALLPLIAILAPPTTWRIPVTMATVLMALVVTGAVSAGLGGAPKLRAVLRNVIGGSLALTVTYVIGHLVGAAID</sequence>
<dbReference type="Proteomes" id="UP000216246">
    <property type="component" value="Chromosome"/>
</dbReference>
<keyword evidence="3 5" id="KW-1133">Transmembrane helix</keyword>
<accession>A0AAC9VTF9</accession>
<protein>
    <submittedName>
        <fullName evidence="6">VIT family protein</fullName>
    </submittedName>
</protein>
<dbReference type="GO" id="GO:0030026">
    <property type="term" value="P:intracellular manganese ion homeostasis"/>
    <property type="evidence" value="ECO:0007669"/>
    <property type="project" value="InterPro"/>
</dbReference>
<dbReference type="GO" id="GO:0012505">
    <property type="term" value="C:endomembrane system"/>
    <property type="evidence" value="ECO:0007669"/>
    <property type="project" value="UniProtKB-SubCell"/>
</dbReference>
<dbReference type="EMBL" id="CP023147">
    <property type="protein sequence ID" value="ASW90018.1"/>
    <property type="molecule type" value="Genomic_DNA"/>
</dbReference>
<dbReference type="PANTHER" id="PTHR31851">
    <property type="entry name" value="FE(2+)/MN(2+) TRANSPORTER PCL1"/>
    <property type="match status" value="1"/>
</dbReference>
<name>A0AAC9VTF9_9MYCO</name>
<comment type="subcellular location">
    <subcellularLocation>
        <location evidence="1">Endomembrane system</location>
        <topology evidence="1">Multi-pass membrane protein</topology>
    </subcellularLocation>
</comment>
<dbReference type="AlphaFoldDB" id="A0AAC9VTF9"/>
<organism evidence="6 7">
    <name type="scientific">Mycobacterium marseillense</name>
    <dbReference type="NCBI Taxonomy" id="701042"/>
    <lineage>
        <taxon>Bacteria</taxon>
        <taxon>Bacillati</taxon>
        <taxon>Actinomycetota</taxon>
        <taxon>Actinomycetes</taxon>
        <taxon>Mycobacteriales</taxon>
        <taxon>Mycobacteriaceae</taxon>
        <taxon>Mycobacterium</taxon>
        <taxon>Mycobacterium avium complex (MAC)</taxon>
    </lineage>
</organism>
<feature type="transmembrane region" description="Helical" evidence="5">
    <location>
        <begin position="158"/>
        <end position="175"/>
    </location>
</feature>
<proteinExistence type="predicted"/>
<dbReference type="CDD" id="cd02432">
    <property type="entry name" value="Nodulin-21_like_1"/>
    <property type="match status" value="1"/>
</dbReference>
<keyword evidence="4 5" id="KW-0472">Membrane</keyword>
<reference evidence="6 7" key="1">
    <citation type="submission" date="2017-08" db="EMBL/GenBank/DDBJ databases">
        <title>Phylogentic analysis of Mycobacterium avium complex whole genomes.</title>
        <authorList>
            <person name="Caverly L.J."/>
            <person name="Spilker T."/>
            <person name="LiPuma J."/>
        </authorList>
    </citation>
    <scope>NUCLEOTIDE SEQUENCE [LARGE SCALE GENOMIC DNA]</scope>
    <source>
        <strain evidence="6 7">FLAC0026</strain>
    </source>
</reference>
<evidence type="ECO:0000313" key="6">
    <source>
        <dbReference type="EMBL" id="ASW90018.1"/>
    </source>
</evidence>
<dbReference type="KEGG" id="mmal:CKJ54_09130"/>
<evidence type="ECO:0000256" key="3">
    <source>
        <dbReference type="ARBA" id="ARBA00022989"/>
    </source>
</evidence>
<dbReference type="RefSeq" id="WP_067168736.1">
    <property type="nucleotide sequence ID" value="NZ_AP022584.1"/>
</dbReference>
<evidence type="ECO:0000256" key="4">
    <source>
        <dbReference type="ARBA" id="ARBA00023136"/>
    </source>
</evidence>
<feature type="transmembrane region" description="Helical" evidence="5">
    <location>
        <begin position="181"/>
        <end position="203"/>
    </location>
</feature>
<keyword evidence="2 5" id="KW-0812">Transmembrane</keyword>
<gene>
    <name evidence="6" type="ORF">CKJ54_09130</name>
</gene>
<dbReference type="InterPro" id="IPR008217">
    <property type="entry name" value="Ccc1_fam"/>
</dbReference>
<evidence type="ECO:0000256" key="5">
    <source>
        <dbReference type="SAM" id="Phobius"/>
    </source>
</evidence>